<dbReference type="EMBL" id="AJ870980">
    <property type="protein sequence ID" value="CAI36148.1"/>
    <property type="molecule type" value="Genomic_DNA"/>
</dbReference>
<name>Q4LBF1_PSESY</name>
<proteinExistence type="predicted"/>
<sequence length="103" mass="11640">MYSQGTTMAKPTTIAEINALYSYKDEVPNGTNDGKLVSCGQHGDYNELKTVYKTKLKESVDAKDITEQDAIDILHSACKLVANPRKREDFYDHIDEKLKELID</sequence>
<organism evidence="1">
    <name type="scientific">Pseudomonas syringae pv. syringae</name>
    <dbReference type="NCBI Taxonomy" id="321"/>
    <lineage>
        <taxon>Bacteria</taxon>
        <taxon>Pseudomonadati</taxon>
        <taxon>Pseudomonadota</taxon>
        <taxon>Gammaproteobacteria</taxon>
        <taxon>Pseudomonadales</taxon>
        <taxon>Pseudomonadaceae</taxon>
        <taxon>Pseudomonas</taxon>
        <taxon>Pseudomonas syringae</taxon>
    </lineage>
</organism>
<protein>
    <submittedName>
        <fullName evidence="1">Uncharacterized protein s1338A</fullName>
    </submittedName>
</protein>
<reference evidence="1" key="1">
    <citation type="submission" date="2004-12" db="EMBL/GenBank/DDBJ databases">
        <authorList>
            <person name="Pitman A.R."/>
        </authorList>
    </citation>
    <scope>NUCLEOTIDE SEQUENCE</scope>
    <source>
        <strain evidence="1">1338A</strain>
    </source>
</reference>
<dbReference type="AlphaFoldDB" id="Q4LBF1"/>
<gene>
    <name evidence="1" type="primary">s1338A</name>
</gene>
<accession>Q4LBF1</accession>
<evidence type="ECO:0000313" key="1">
    <source>
        <dbReference type="EMBL" id="CAI36148.1"/>
    </source>
</evidence>